<dbReference type="InterPro" id="IPR013320">
    <property type="entry name" value="ConA-like_dom_sf"/>
</dbReference>
<comment type="function">
    <text evidence="3">May be involved in protein sorting and cell wall formation.</text>
</comment>
<evidence type="ECO:0000256" key="1">
    <source>
        <dbReference type="ARBA" id="ARBA00022574"/>
    </source>
</evidence>
<feature type="compositionally biased region" description="Basic and acidic residues" evidence="6">
    <location>
        <begin position="1299"/>
        <end position="1308"/>
    </location>
</feature>
<dbReference type="SUPFAM" id="SSF50978">
    <property type="entry name" value="WD40 repeat-like"/>
    <property type="match status" value="1"/>
</dbReference>
<sequence length="2145" mass="246224">MAMSDEIRTLSNLLGAVLQLTVSDQELDSSVEDHLAEIITNYKCPSDGDEDNELDRKGCELHSYVDSELSIRFQLSNTDNSFEIYAQEEWVRLLENRWDCIEYAVSLQIIVSLAGVSLLNKMNLAKINNLKSSLLERLESETNGDMNPFVKGRLTELCYQVLAVDCKPTDLLRLYKQFDDDFTSYILNSLAAQISDPLSQNYLQFENTYKVCRPSTRELRGTLQFFVEFNNVISNRLATIGKNVYLEIKEGQFCISNDEFIIGLFEDFEFEPALFYSLTLTIDNNVLSLYVDGRRISELSLLEDSITSTNHIELGSMICSFKLFRFVIYEDVLSAESIKIIYALRNTFRESFDSNFDVPGLMVKLGDAFLERLTSTPSPSRVSLKDIFKQIGQLKREHILIILDPSDESGLHIFDKSSSSVHIKLQGIEDSSDDLGVGKCLYYKGANLISMFSSVNCFRFIFCAVQDCQNFDMLYSFLSHLMTLLRNDCLRNWFEKDFGFPMLSHILVTKVIRKVGRSLPIQFLNLFQEYCGWDFSNISNSFIGDEVAYRNLILNFDLWYCYSSTDGESFAGVEIIRFLFFQISSLLGSSHYQKFNSQKLISLDLLENICYLQHFFSEKYGSPNVFYELKTDLTNVYLSLLKENVTKANVQWLLQFSYFELKSGIFENAEVAMNAVDLLFTEFLKIGDSGSVQVFTDSVSPKFLLMVLDEVLNNKGNPAHCLNILFKLLFRKPLVFKNFIKSNGMDLLFDILKNTETSYYESLICLLYARSLGNYDMVPGPGNFAEFEDDQSVFELEVLMKEPFYLAIDLLEWAVINDIRMSNPSELNDLIAIFLSRLSSLLKNPQNCNIFDPRVSPLIMKLNSFFITLTKPQNTSIYESSSEMIKDVICGGMLRAIKAMNFFDFEKYLEALTNSCKYDSNATAIELGLDSNFFEASFLNNFFVEIYNKLNDSEFTLESELTKNPLMLSNLVMFFDKFKRKILTIKFSTSEYLVVLKSVLSCVNFTFKNGINISKNVTKAAEMDMLTHVVIALLYPAFQVDSTWGSKSLEELCKILENYQLCLFDCDNGFCEKGLIKFILSFLLAQLEYQPHLTHVVCCLKAILTRRWKDLPSFAESLGVESSADLKTAFIEICLNEQNIPQAIQNSILFSDAQKGQAIEYALKRMKLTTGINIIDQKGLGERITKYHILQLDTAYHQKRKKHRLFTDDNVTLDKRITSIYRKFYTNFVTDMEQDTVVHDNELSFMAFQHSHTLFLQENLTDNCTWELDSVEDFNRMRRRLLPAPRDFDNELPSTSKGSHIDTKEPGTRSRQWRSNSSLSYDIISDLESIDLSMTDRKDENRKVLKVLKGKDSIKNVWNCSLVIGLDVREGILIIGNMNVYFISNYYFIKNENKVIKLSEVSDAKRDINIGLITGSENRTSQQSSHEVHMWQLSDLIFVTKRPFLLRDVAIELLFENGTNCLISFDGKQYRDVVYSYFEKLPKNRNIDPVLLSILRELNTRSGNIGTKNGITKASLKSKVFKALSSGPSLIDGFAATTQWQKGEISNFYYLIILNTLAGRTFNDLTQYPIFPWVLADYKSNELDLSDPLVYRDLSKPMGAQSKRRETQFIERYQALESLDDENSLPFHYGTHYSSAMIVSSYMIRLKPFADSFLLLQDGKFGHADRLFNAVGRAWSSAAIENTTDVRELIPEFFFLPEFFQNLNSYMFGKGQNGKEVNDVILPPWAKGDPKTFVWRNREALESTYVSEHLNEWIDLIFGFKQRGENAVTSVNVFNNLSYPGAVNLDSINDETERRAVTGIIHNFGQTPLQIFQEPHPPKQFTGMLHINRITWSKMKTSPSRTYQAIFGKRADSSVRYIYRQTDSDGSLYWNGYPFLDVMIKMNDIFLPLKLTSNCSIQIGSEIYEFIHHCQITAFTFWKQNKLITGDKSGLIQLWGYCHSKATNKLSNLGKLYGHLSSIKDMRLYPDYNTLVSVDVSGVVYVWDLIKFRLIRRLSSSGSNIAISQNHGSIAISSTEQKLYVYNLNGLFYTSLTVDCNRKITRLEFLNFSGMDLGRKRHAYWKEKEVIIVGYLDGSLEVYELVLDEKAYWCLKLLKRLETCKGCQITCIKTQLRIHPLDNGEQNPHDIPKIEIMAGDSRGNLFVWG</sequence>
<dbReference type="Gene3D" id="2.130.10.10">
    <property type="entry name" value="YVTN repeat-like/Quinoprotein amine dehydrogenase"/>
    <property type="match status" value="1"/>
</dbReference>
<dbReference type="PROSITE" id="PS51783">
    <property type="entry name" value="PH_BEACH"/>
    <property type="match status" value="1"/>
</dbReference>
<feature type="region of interest" description="Disordered" evidence="6">
    <location>
        <begin position="1286"/>
        <end position="1313"/>
    </location>
</feature>
<dbReference type="InterPro" id="IPR036372">
    <property type="entry name" value="BEACH_dom_sf"/>
</dbReference>
<dbReference type="OrthoDB" id="26681at2759"/>
<dbReference type="InterPro" id="IPR011993">
    <property type="entry name" value="PH-like_dom_sf"/>
</dbReference>
<dbReference type="PANTHER" id="PTHR13743:SF123">
    <property type="entry name" value="PROTEIN FAN"/>
    <property type="match status" value="1"/>
</dbReference>
<dbReference type="PROSITE" id="PS50082">
    <property type="entry name" value="WD_REPEATS_2"/>
    <property type="match status" value="1"/>
</dbReference>
<dbReference type="FunFam" id="1.10.1540.10:FF:000001">
    <property type="entry name" value="neurobeachin isoform X1"/>
    <property type="match status" value="1"/>
</dbReference>
<keyword evidence="10" id="KW-1185">Reference proteome</keyword>
<evidence type="ECO:0000256" key="3">
    <source>
        <dbReference type="ARBA" id="ARBA00054699"/>
    </source>
</evidence>
<feature type="domain" description="BEACH" evidence="7">
    <location>
        <begin position="1525"/>
        <end position="1819"/>
    </location>
</feature>
<evidence type="ECO:0000256" key="5">
    <source>
        <dbReference type="PROSITE-ProRule" id="PRU00221"/>
    </source>
</evidence>
<evidence type="ECO:0000256" key="6">
    <source>
        <dbReference type="SAM" id="MobiDB-lite"/>
    </source>
</evidence>
<dbReference type="SUPFAM" id="SSF49899">
    <property type="entry name" value="Concanavalin A-like lectins/glucanases"/>
    <property type="match status" value="1"/>
</dbReference>
<dbReference type="InterPro" id="IPR000409">
    <property type="entry name" value="BEACH_dom"/>
</dbReference>
<dbReference type="Pfam" id="PF14844">
    <property type="entry name" value="PH_BEACH"/>
    <property type="match status" value="1"/>
</dbReference>
<dbReference type="PANTHER" id="PTHR13743">
    <property type="entry name" value="BEIGE/BEACH-RELATED"/>
    <property type="match status" value="1"/>
</dbReference>
<gene>
    <name evidence="9" type="ORF">BN860_03488g</name>
</gene>
<evidence type="ECO:0000256" key="4">
    <source>
        <dbReference type="ARBA" id="ARBA00073334"/>
    </source>
</evidence>
<evidence type="ECO:0000259" key="7">
    <source>
        <dbReference type="PROSITE" id="PS50197"/>
    </source>
</evidence>
<keyword evidence="1 5" id="KW-0853">WD repeat</keyword>
<dbReference type="InterPro" id="IPR001680">
    <property type="entry name" value="WD40_rpt"/>
</dbReference>
<dbReference type="Gene3D" id="2.30.29.30">
    <property type="entry name" value="Pleckstrin-homology domain (PH domain)/Phosphotyrosine-binding domain (PTB)"/>
    <property type="match status" value="1"/>
</dbReference>
<accession>A0A8J2WY13</accession>
<dbReference type="EMBL" id="HG316456">
    <property type="protein sequence ID" value="CDF88856.1"/>
    <property type="molecule type" value="Genomic_DNA"/>
</dbReference>
<keyword evidence="2" id="KW-0677">Repeat</keyword>
<dbReference type="PROSITE" id="PS50294">
    <property type="entry name" value="WD_REPEATS_REGION"/>
    <property type="match status" value="1"/>
</dbReference>
<dbReference type="SUPFAM" id="SSF50729">
    <property type="entry name" value="PH domain-like"/>
    <property type="match status" value="1"/>
</dbReference>
<dbReference type="InterPro" id="IPR036322">
    <property type="entry name" value="WD40_repeat_dom_sf"/>
</dbReference>
<dbReference type="SMART" id="SM00320">
    <property type="entry name" value="WD40"/>
    <property type="match status" value="3"/>
</dbReference>
<feature type="domain" description="BEACH-type PH" evidence="8">
    <location>
        <begin position="1349"/>
        <end position="1479"/>
    </location>
</feature>
<evidence type="ECO:0000256" key="2">
    <source>
        <dbReference type="ARBA" id="ARBA00022737"/>
    </source>
</evidence>
<evidence type="ECO:0000259" key="8">
    <source>
        <dbReference type="PROSITE" id="PS51783"/>
    </source>
</evidence>
<reference evidence="10" key="1">
    <citation type="journal article" date="2013" name="Genome Announc.">
        <title>Genome sequence of the food spoilage yeast Zygosaccharomyces bailii CLIB 213(T).</title>
        <authorList>
            <person name="Galeote V."/>
            <person name="Bigey F."/>
            <person name="Devillers H."/>
            <person name="Neuveglise C."/>
            <person name="Dequin S."/>
        </authorList>
    </citation>
    <scope>NUCLEOTIDE SEQUENCE [LARGE SCALE GENOMIC DNA]</scope>
    <source>
        <strain evidence="10">CLIB 213 / ATCC 58445 / CBS 680 / CCRC 21525 / NBRC 1098 / NCYC 1416 / NRRL Y-2227</strain>
    </source>
</reference>
<dbReference type="PROSITE" id="PS50197">
    <property type="entry name" value="BEACH"/>
    <property type="match status" value="1"/>
</dbReference>
<evidence type="ECO:0000313" key="9">
    <source>
        <dbReference type="EMBL" id="CDF88856.1"/>
    </source>
</evidence>
<dbReference type="CDD" id="cd01201">
    <property type="entry name" value="PH_BEACH"/>
    <property type="match status" value="1"/>
</dbReference>
<organism evidence="9 10">
    <name type="scientific">Zygosaccharomyces bailii (strain CLIB 213 / ATCC 58445 / CBS 680 / BCRC 21525 / NBRC 1098 / NCYC 1416 / NRRL Y-2227)</name>
    <dbReference type="NCBI Taxonomy" id="1333698"/>
    <lineage>
        <taxon>Eukaryota</taxon>
        <taxon>Fungi</taxon>
        <taxon>Dikarya</taxon>
        <taxon>Ascomycota</taxon>
        <taxon>Saccharomycotina</taxon>
        <taxon>Saccharomycetes</taxon>
        <taxon>Saccharomycetales</taxon>
        <taxon>Saccharomycetaceae</taxon>
        <taxon>Zygosaccharomyces</taxon>
    </lineage>
</organism>
<dbReference type="Pfam" id="PF02138">
    <property type="entry name" value="Beach"/>
    <property type="match status" value="1"/>
</dbReference>
<protein>
    <recommendedName>
        <fullName evidence="4">Beige protein homolog 1</fullName>
    </recommendedName>
</protein>
<dbReference type="SUPFAM" id="SSF81837">
    <property type="entry name" value="BEACH domain"/>
    <property type="match status" value="1"/>
</dbReference>
<dbReference type="CDD" id="cd06071">
    <property type="entry name" value="Beach"/>
    <property type="match status" value="1"/>
</dbReference>
<dbReference type="InterPro" id="IPR015943">
    <property type="entry name" value="WD40/YVTN_repeat-like_dom_sf"/>
</dbReference>
<dbReference type="Gene3D" id="1.10.1540.10">
    <property type="entry name" value="BEACH domain"/>
    <property type="match status" value="1"/>
</dbReference>
<name>A0A8J2WY13_ZYGB2</name>
<dbReference type="InterPro" id="IPR023362">
    <property type="entry name" value="PH-BEACH_dom"/>
</dbReference>
<dbReference type="SMART" id="SM01026">
    <property type="entry name" value="Beach"/>
    <property type="match status" value="1"/>
</dbReference>
<dbReference type="InterPro" id="IPR050865">
    <property type="entry name" value="BEACH_Domain"/>
</dbReference>
<feature type="repeat" description="WD" evidence="5">
    <location>
        <begin position="1952"/>
        <end position="1985"/>
    </location>
</feature>
<proteinExistence type="predicted"/>
<dbReference type="Proteomes" id="UP000019375">
    <property type="component" value="Unassembled WGS sequence"/>
</dbReference>
<evidence type="ECO:0000313" key="10">
    <source>
        <dbReference type="Proteomes" id="UP000019375"/>
    </source>
</evidence>